<organism evidence="3">
    <name type="scientific">Trichophyton rubrum CBS 288.86</name>
    <dbReference type="NCBI Taxonomy" id="1215330"/>
    <lineage>
        <taxon>Eukaryota</taxon>
        <taxon>Fungi</taxon>
        <taxon>Dikarya</taxon>
        <taxon>Ascomycota</taxon>
        <taxon>Pezizomycotina</taxon>
        <taxon>Eurotiomycetes</taxon>
        <taxon>Eurotiomycetidae</taxon>
        <taxon>Onygenales</taxon>
        <taxon>Arthrodermataceae</taxon>
        <taxon>Trichophyton</taxon>
    </lineage>
</organism>
<feature type="region of interest" description="Disordered" evidence="1">
    <location>
        <begin position="351"/>
        <end position="376"/>
    </location>
</feature>
<dbReference type="Pfam" id="PF13391">
    <property type="entry name" value="HNH_2"/>
    <property type="match status" value="1"/>
</dbReference>
<dbReference type="InterPro" id="IPR003615">
    <property type="entry name" value="HNH_nuc"/>
</dbReference>
<evidence type="ECO:0000313" key="3">
    <source>
        <dbReference type="EMBL" id="EZF53504.1"/>
    </source>
</evidence>
<dbReference type="OrthoDB" id="4173921at2759"/>
<evidence type="ECO:0000259" key="2">
    <source>
        <dbReference type="Pfam" id="PF13391"/>
    </source>
</evidence>
<evidence type="ECO:0000256" key="1">
    <source>
        <dbReference type="SAM" id="MobiDB-lite"/>
    </source>
</evidence>
<dbReference type="Proteomes" id="UP000023758">
    <property type="component" value="Unassembled WGS sequence"/>
</dbReference>
<name>A0A022W5D8_TRIRU</name>
<dbReference type="AlphaFoldDB" id="A0A022W5D8"/>
<proteinExistence type="predicted"/>
<feature type="domain" description="HNH nuclease" evidence="2">
    <location>
        <begin position="156"/>
        <end position="215"/>
    </location>
</feature>
<feature type="region of interest" description="Disordered" evidence="1">
    <location>
        <begin position="22"/>
        <end position="42"/>
    </location>
</feature>
<protein>
    <recommendedName>
        <fullName evidence="2">HNH nuclease domain-containing protein</fullName>
    </recommendedName>
</protein>
<dbReference type="HOGENOM" id="CLU_054238_0_0_1"/>
<reference evidence="3" key="1">
    <citation type="submission" date="2014-02" db="EMBL/GenBank/DDBJ databases">
        <title>The Genome Sequence of Trichophyton rubrum (morphotype fischeri) CBS 288.86.</title>
        <authorList>
            <consortium name="The Broad Institute Genomics Platform"/>
            <person name="Cuomo C.A."/>
            <person name="White T.C."/>
            <person name="Graser Y."/>
            <person name="Martinez-Rossi N."/>
            <person name="Heitman J."/>
            <person name="Young S.K."/>
            <person name="Zeng Q."/>
            <person name="Gargeya S."/>
            <person name="Abouelleil A."/>
            <person name="Alvarado L."/>
            <person name="Chapman S.B."/>
            <person name="Gainer-Dewar J."/>
            <person name="Goldberg J."/>
            <person name="Griggs A."/>
            <person name="Gujja S."/>
            <person name="Hansen M."/>
            <person name="Howarth C."/>
            <person name="Imamovic A."/>
            <person name="Larimer J."/>
            <person name="Martinez D."/>
            <person name="Murphy C."/>
            <person name="Pearson M.D."/>
            <person name="Persinoti G."/>
            <person name="Poon T."/>
            <person name="Priest M."/>
            <person name="Roberts A.D."/>
            <person name="Saif S."/>
            <person name="Shea T.D."/>
            <person name="Sykes S.N."/>
            <person name="Wortman J."/>
            <person name="Nusbaum C."/>
            <person name="Birren B."/>
        </authorList>
    </citation>
    <scope>NUCLEOTIDE SEQUENCE [LARGE SCALE GENOMIC DNA]</scope>
    <source>
        <strain evidence="3">CBS 288.86</strain>
    </source>
</reference>
<gene>
    <name evidence="3" type="ORF">H103_03595</name>
</gene>
<feature type="compositionally biased region" description="Acidic residues" evidence="1">
    <location>
        <begin position="359"/>
        <end position="376"/>
    </location>
</feature>
<accession>A0A022W5D8</accession>
<sequence length="376" mass="42890">MSTQQTEKEHLPEVYHAMLSDEQRTALAESRKRMRQASSASSTSTSSDFLATKIDALESEVEYIDCKAAIHDLSRQKSVSFNARRNSYKKTWKLQCPVGSSSLHMSMPWWLRIASASGNQTNTKFKANSFRQGVEDFYEASKIEETDFMPRKLAFCHVLGWLPSKEVRAAHLVPKSLDEISVAHLFGAGAVTIDDPRNSLMLEKNIEMAMNMGNVVVVPVKAPSAADETIQWKLVVTDPALLKHFLHGKTLTFLGNNRPTRRYLYFRYVMTYLMLKNQGRLDWVQEVETRKCMWATPGKYLRRSMLINLARRVSDHYLPEVFYKSTTFDGDNSTTNVDETEDTLAINLANSMLTSKEGDDAEDEEEEDEEKEDLEE</sequence>
<dbReference type="EMBL" id="KK207816">
    <property type="protein sequence ID" value="EZF53504.1"/>
    <property type="molecule type" value="Genomic_DNA"/>
</dbReference>